<dbReference type="Pfam" id="PF07992">
    <property type="entry name" value="Pyr_redox_2"/>
    <property type="match status" value="1"/>
</dbReference>
<organism evidence="4 5">
    <name type="scientific">Cupriavidus basilensis OR16</name>
    <dbReference type="NCBI Taxonomy" id="1127483"/>
    <lineage>
        <taxon>Bacteria</taxon>
        <taxon>Pseudomonadati</taxon>
        <taxon>Pseudomonadota</taxon>
        <taxon>Betaproteobacteria</taxon>
        <taxon>Burkholderiales</taxon>
        <taxon>Burkholderiaceae</taxon>
        <taxon>Cupriavidus</taxon>
    </lineage>
</organism>
<keyword evidence="2" id="KW-0560">Oxidoreductase</keyword>
<keyword evidence="1" id="KW-0285">Flavoprotein</keyword>
<dbReference type="Gene3D" id="3.50.50.60">
    <property type="entry name" value="FAD/NAD(P)-binding domain"/>
    <property type="match status" value="1"/>
</dbReference>
<evidence type="ECO:0000259" key="3">
    <source>
        <dbReference type="Pfam" id="PF07992"/>
    </source>
</evidence>
<dbReference type="InterPro" id="IPR036188">
    <property type="entry name" value="FAD/NAD-bd_sf"/>
</dbReference>
<name>H1S7C6_9BURK</name>
<protein>
    <submittedName>
        <fullName evidence="4">Thioredoxin-disulfide reductase</fullName>
    </submittedName>
</protein>
<dbReference type="PRINTS" id="PR00368">
    <property type="entry name" value="FADPNR"/>
</dbReference>
<dbReference type="InterPro" id="IPR023753">
    <property type="entry name" value="FAD/NAD-binding_dom"/>
</dbReference>
<reference evidence="4 5" key="1">
    <citation type="journal article" date="2012" name="J. Bacteriol.">
        <title>De Novo Genome Project of Cupriavidus basilensis OR16.</title>
        <authorList>
            <person name="Cserhati M."/>
            <person name="Kriszt B."/>
            <person name="Szoboszlay S."/>
            <person name="Toth A."/>
            <person name="Szabo I."/>
            <person name="Tancsics A."/>
            <person name="Nagy I."/>
            <person name="Horvath B."/>
            <person name="Nagy I."/>
            <person name="Kukolya J."/>
        </authorList>
    </citation>
    <scope>NUCLEOTIDE SEQUENCE [LARGE SCALE GENOMIC DNA]</scope>
    <source>
        <strain evidence="4 5">OR16</strain>
    </source>
</reference>
<accession>H1S7C6</accession>
<dbReference type="GO" id="GO:0016491">
    <property type="term" value="F:oxidoreductase activity"/>
    <property type="evidence" value="ECO:0007669"/>
    <property type="project" value="UniProtKB-KW"/>
</dbReference>
<sequence>MVGAAALSSGWRFSPATLFLFIGATPHTRWLNDSIATDDKGFILTGASDASLETSMPGVYAIGDVRAGSTKRVAAAVGDGAAAIAQIHNYLSRLSKEVA</sequence>
<gene>
    <name evidence="4" type="ORF">OR16_19166</name>
</gene>
<dbReference type="EMBL" id="AHJE01000045">
    <property type="protein sequence ID" value="EHP41651.1"/>
    <property type="molecule type" value="Genomic_DNA"/>
</dbReference>
<comment type="caution">
    <text evidence="4">The sequence shown here is derived from an EMBL/GenBank/DDBJ whole genome shotgun (WGS) entry which is preliminary data.</text>
</comment>
<evidence type="ECO:0000313" key="5">
    <source>
        <dbReference type="Proteomes" id="UP000005808"/>
    </source>
</evidence>
<feature type="domain" description="FAD/NAD(P)-binding" evidence="3">
    <location>
        <begin position="9"/>
        <end position="80"/>
    </location>
</feature>
<evidence type="ECO:0000256" key="1">
    <source>
        <dbReference type="ARBA" id="ARBA00022630"/>
    </source>
</evidence>
<evidence type="ECO:0000256" key="2">
    <source>
        <dbReference type="ARBA" id="ARBA00023002"/>
    </source>
</evidence>
<dbReference type="PATRIC" id="fig|1127483.3.peg.3842"/>
<evidence type="ECO:0000313" key="4">
    <source>
        <dbReference type="EMBL" id="EHP41651.1"/>
    </source>
</evidence>
<dbReference type="PANTHER" id="PTHR48105">
    <property type="entry name" value="THIOREDOXIN REDUCTASE 1-RELATED-RELATED"/>
    <property type="match status" value="1"/>
</dbReference>
<dbReference type="AlphaFoldDB" id="H1S7C6"/>
<dbReference type="PRINTS" id="PR00469">
    <property type="entry name" value="PNDRDTASEII"/>
</dbReference>
<dbReference type="InterPro" id="IPR050097">
    <property type="entry name" value="Ferredoxin-NADP_redctase_2"/>
</dbReference>
<dbReference type="SUPFAM" id="SSF51905">
    <property type="entry name" value="FAD/NAD(P)-binding domain"/>
    <property type="match status" value="1"/>
</dbReference>
<dbReference type="Proteomes" id="UP000005808">
    <property type="component" value="Unassembled WGS sequence"/>
</dbReference>
<proteinExistence type="predicted"/>